<comment type="caution">
    <text evidence="1">The sequence shown here is derived from an EMBL/GenBank/DDBJ whole genome shotgun (WGS) entry which is preliminary data.</text>
</comment>
<gene>
    <name evidence="1" type="ORF">D0469_09085</name>
</gene>
<organism evidence="1 2">
    <name type="scientific">Peribacillus saganii</name>
    <dbReference type="NCBI Taxonomy" id="2303992"/>
    <lineage>
        <taxon>Bacteria</taxon>
        <taxon>Bacillati</taxon>
        <taxon>Bacillota</taxon>
        <taxon>Bacilli</taxon>
        <taxon>Bacillales</taxon>
        <taxon>Bacillaceae</taxon>
        <taxon>Peribacillus</taxon>
    </lineage>
</organism>
<sequence>MFNCLKDKKERNKKEVNVFVGMNLLVERVRFSENNDGNKKKDIVLLPAKIISTKYSKFYVIEIQSNFYHQTYHLAIFKTDFHEKVSNNILKL</sequence>
<protein>
    <submittedName>
        <fullName evidence="1">Uncharacterized protein</fullName>
    </submittedName>
</protein>
<dbReference type="OrthoDB" id="2942254at2"/>
<keyword evidence="2" id="KW-1185">Reference proteome</keyword>
<name>A0A372LP33_9BACI</name>
<evidence type="ECO:0000313" key="1">
    <source>
        <dbReference type="EMBL" id="RFU69509.1"/>
    </source>
</evidence>
<reference evidence="1 2" key="1">
    <citation type="submission" date="2018-08" db="EMBL/GenBank/DDBJ databases">
        <title>Bacillus chawlae sp. nov., Bacillus glennii sp. nov., and Bacillus saganii sp. nov. Isolated from the Vehicle Assembly Building at Kennedy Space Center where the Viking Spacecraft were Assembled.</title>
        <authorList>
            <person name="Seuylemezian A."/>
            <person name="Vaishampayan P."/>
        </authorList>
    </citation>
    <scope>NUCLEOTIDE SEQUENCE [LARGE SCALE GENOMIC DNA]</scope>
    <source>
        <strain evidence="1 2">V47-23a</strain>
    </source>
</reference>
<evidence type="ECO:0000313" key="2">
    <source>
        <dbReference type="Proteomes" id="UP000264541"/>
    </source>
</evidence>
<accession>A0A372LP33</accession>
<dbReference type="AlphaFoldDB" id="A0A372LP33"/>
<dbReference type="Proteomes" id="UP000264541">
    <property type="component" value="Unassembled WGS sequence"/>
</dbReference>
<proteinExistence type="predicted"/>
<dbReference type="RefSeq" id="WP_117326433.1">
    <property type="nucleotide sequence ID" value="NZ_QVTE01000024.1"/>
</dbReference>
<dbReference type="EMBL" id="QVTE01000024">
    <property type="protein sequence ID" value="RFU69509.1"/>
    <property type="molecule type" value="Genomic_DNA"/>
</dbReference>